<organism evidence="1 2">
    <name type="scientific">Nannocystis radixulma</name>
    <dbReference type="NCBI Taxonomy" id="2995305"/>
    <lineage>
        <taxon>Bacteria</taxon>
        <taxon>Pseudomonadati</taxon>
        <taxon>Myxococcota</taxon>
        <taxon>Polyangia</taxon>
        <taxon>Nannocystales</taxon>
        <taxon>Nannocystaceae</taxon>
        <taxon>Nannocystis</taxon>
    </lineage>
</organism>
<dbReference type="EMBL" id="JAQNDN010000024">
    <property type="protein sequence ID" value="MDC0674172.1"/>
    <property type="molecule type" value="Genomic_DNA"/>
</dbReference>
<sequence>MSLLVPSKNTPARSWRCSCWHGQLAPGLLAGNAWASPRAPAATAFAIA</sequence>
<keyword evidence="2" id="KW-1185">Reference proteome</keyword>
<evidence type="ECO:0000313" key="1">
    <source>
        <dbReference type="EMBL" id="MDC0674172.1"/>
    </source>
</evidence>
<accession>A0ABT5BJ94</accession>
<proteinExistence type="predicted"/>
<name>A0ABT5BJ94_9BACT</name>
<dbReference type="Proteomes" id="UP001217838">
    <property type="component" value="Unassembled WGS sequence"/>
</dbReference>
<reference evidence="1 2" key="1">
    <citation type="submission" date="2022-11" db="EMBL/GenBank/DDBJ databases">
        <title>Minimal conservation of predation-associated metabolite biosynthetic gene clusters underscores biosynthetic potential of Myxococcota including descriptions for ten novel species: Archangium lansinium sp. nov., Myxococcus landrumus sp. nov., Nannocystis bai.</title>
        <authorList>
            <person name="Ahearne A."/>
            <person name="Stevens C."/>
            <person name="Dowd S."/>
        </authorList>
    </citation>
    <scope>NUCLEOTIDE SEQUENCE [LARGE SCALE GENOMIC DNA]</scope>
    <source>
        <strain evidence="1 2">NCELM</strain>
    </source>
</reference>
<evidence type="ECO:0000313" key="2">
    <source>
        <dbReference type="Proteomes" id="UP001217838"/>
    </source>
</evidence>
<gene>
    <name evidence="1" type="ORF">POL58_40875</name>
</gene>
<protein>
    <submittedName>
        <fullName evidence="1">Uncharacterized protein</fullName>
    </submittedName>
</protein>
<comment type="caution">
    <text evidence="1">The sequence shown here is derived from an EMBL/GenBank/DDBJ whole genome shotgun (WGS) entry which is preliminary data.</text>
</comment>